<protein>
    <submittedName>
        <fullName evidence="1">Uncharacterized protein</fullName>
    </submittedName>
</protein>
<dbReference type="EMBL" id="LWDX02047600">
    <property type="protein sequence ID" value="OEL21567.1"/>
    <property type="molecule type" value="Genomic_DNA"/>
</dbReference>
<evidence type="ECO:0000313" key="2">
    <source>
        <dbReference type="Proteomes" id="UP000095767"/>
    </source>
</evidence>
<gene>
    <name evidence="1" type="ORF">BAE44_0017413</name>
</gene>
<evidence type="ECO:0000313" key="1">
    <source>
        <dbReference type="EMBL" id="OEL21567.1"/>
    </source>
</evidence>
<proteinExistence type="predicted"/>
<dbReference type="AlphaFoldDB" id="A0A1E5V933"/>
<organism evidence="1 2">
    <name type="scientific">Dichanthelium oligosanthes</name>
    <dbReference type="NCBI Taxonomy" id="888268"/>
    <lineage>
        <taxon>Eukaryota</taxon>
        <taxon>Viridiplantae</taxon>
        <taxon>Streptophyta</taxon>
        <taxon>Embryophyta</taxon>
        <taxon>Tracheophyta</taxon>
        <taxon>Spermatophyta</taxon>
        <taxon>Magnoliopsida</taxon>
        <taxon>Liliopsida</taxon>
        <taxon>Poales</taxon>
        <taxon>Poaceae</taxon>
        <taxon>PACMAD clade</taxon>
        <taxon>Panicoideae</taxon>
        <taxon>Panicodae</taxon>
        <taxon>Paniceae</taxon>
        <taxon>Dichantheliinae</taxon>
        <taxon>Dichanthelium</taxon>
    </lineage>
</organism>
<name>A0A1E5V933_9POAL</name>
<dbReference type="Proteomes" id="UP000095767">
    <property type="component" value="Unassembled WGS sequence"/>
</dbReference>
<dbReference type="OrthoDB" id="2121326at2759"/>
<keyword evidence="2" id="KW-1185">Reference proteome</keyword>
<sequence>MPAVIYAFRANGNVGTNATTSILTNALPAGNICPAPRVATCSIGSGTGNSRKRRRRALASPSVLLQLPRGRGRLRETGARGTMSGADAEEGVSVVHFILPLNQQCCKFAPFLYALRTRCPSVDIIESSTIV</sequence>
<accession>A0A1E5V933</accession>
<comment type="caution">
    <text evidence="1">The sequence shown here is derived from an EMBL/GenBank/DDBJ whole genome shotgun (WGS) entry which is preliminary data.</text>
</comment>
<reference evidence="1 2" key="1">
    <citation type="submission" date="2016-09" db="EMBL/GenBank/DDBJ databases">
        <title>The draft genome of Dichanthelium oligosanthes: A C3 panicoid grass species.</title>
        <authorList>
            <person name="Studer A.J."/>
            <person name="Schnable J.C."/>
            <person name="Brutnell T.P."/>
        </authorList>
    </citation>
    <scope>NUCLEOTIDE SEQUENCE [LARGE SCALE GENOMIC DNA]</scope>
    <source>
        <strain evidence="2">cv. Kellogg 1175</strain>
        <tissue evidence="1">Leaf</tissue>
    </source>
</reference>